<keyword evidence="10" id="KW-1185">Reference proteome</keyword>
<dbReference type="InterPro" id="IPR006066">
    <property type="entry name" value="NO2/SO3_Rdtase_FeS/sirohaem_BS"/>
</dbReference>
<keyword evidence="3" id="KW-0349">Heme</keyword>
<proteinExistence type="inferred from homology"/>
<keyword evidence="7" id="KW-0411">Iron-sulfur</keyword>
<dbReference type="InterPro" id="IPR045854">
    <property type="entry name" value="NO2/SO3_Rdtase_4Fe4S_sf"/>
</dbReference>
<dbReference type="InterPro" id="IPR006067">
    <property type="entry name" value="NO2/SO3_Rdtase_4Fe4S_dom"/>
</dbReference>
<dbReference type="GO" id="GO:0051539">
    <property type="term" value="F:4 iron, 4 sulfur cluster binding"/>
    <property type="evidence" value="ECO:0007669"/>
    <property type="project" value="UniProtKB-KW"/>
</dbReference>
<dbReference type="InterPro" id="IPR017896">
    <property type="entry name" value="4Fe4S_Fe-S-bd"/>
</dbReference>
<dbReference type="AlphaFoldDB" id="A0A8E7AYB1"/>
<dbReference type="Pfam" id="PF01077">
    <property type="entry name" value="NIR_SIR"/>
    <property type="match status" value="1"/>
</dbReference>
<dbReference type="SUPFAM" id="SSF56014">
    <property type="entry name" value="Nitrite and sulphite reductase 4Fe-4S domain-like"/>
    <property type="match status" value="1"/>
</dbReference>
<dbReference type="PROSITE" id="PS51379">
    <property type="entry name" value="4FE4S_FER_2"/>
    <property type="match status" value="2"/>
</dbReference>
<name>A0A8E7AYB1_9EURY</name>
<comment type="similarity">
    <text evidence="1">Belongs to the nitrite and sulfite reductase 4Fe-4S domain family.</text>
</comment>
<dbReference type="RefSeq" id="WP_214419343.1">
    <property type="nucleotide sequence ID" value="NZ_CP075546.1"/>
</dbReference>
<dbReference type="Pfam" id="PF03460">
    <property type="entry name" value="NIR_SIR_ferr"/>
    <property type="match status" value="1"/>
</dbReference>
<organism evidence="9 10">
    <name type="scientific">Methanospirillum purgamenti</name>
    <dbReference type="NCBI Taxonomy" id="2834276"/>
    <lineage>
        <taxon>Archaea</taxon>
        <taxon>Methanobacteriati</taxon>
        <taxon>Methanobacteriota</taxon>
        <taxon>Stenosarchaea group</taxon>
        <taxon>Methanomicrobia</taxon>
        <taxon>Methanomicrobiales</taxon>
        <taxon>Methanospirillaceae</taxon>
        <taxon>Methanospirillum</taxon>
    </lineage>
</organism>
<dbReference type="PANTHER" id="PTHR11493">
    <property type="entry name" value="SULFITE REDUCTASE [NADPH] SUBUNIT BETA-RELATED"/>
    <property type="match status" value="1"/>
</dbReference>
<dbReference type="SUPFAM" id="SSF54862">
    <property type="entry name" value="4Fe-4S ferredoxins"/>
    <property type="match status" value="1"/>
</dbReference>
<dbReference type="InterPro" id="IPR045169">
    <property type="entry name" value="NO2/SO3_Rdtase_4Fe4S_prot"/>
</dbReference>
<evidence type="ECO:0000256" key="3">
    <source>
        <dbReference type="ARBA" id="ARBA00022617"/>
    </source>
</evidence>
<keyword evidence="6" id="KW-0408">Iron</keyword>
<accession>A0A8E7AYB1</accession>
<dbReference type="Proteomes" id="UP000680656">
    <property type="component" value="Chromosome"/>
</dbReference>
<dbReference type="InterPro" id="IPR036136">
    <property type="entry name" value="Nit/Sulf_reduc_fer-like_dom_sf"/>
</dbReference>
<keyword evidence="2" id="KW-0004">4Fe-4S</keyword>
<gene>
    <name evidence="9" type="ORF">KHC33_14595</name>
</gene>
<evidence type="ECO:0000256" key="5">
    <source>
        <dbReference type="ARBA" id="ARBA00023002"/>
    </source>
</evidence>
<dbReference type="GO" id="GO:0046872">
    <property type="term" value="F:metal ion binding"/>
    <property type="evidence" value="ECO:0007669"/>
    <property type="project" value="UniProtKB-KW"/>
</dbReference>
<dbReference type="GeneID" id="65567516"/>
<dbReference type="InterPro" id="IPR017900">
    <property type="entry name" value="4Fe4S_Fe_S_CS"/>
</dbReference>
<evidence type="ECO:0000256" key="2">
    <source>
        <dbReference type="ARBA" id="ARBA00022485"/>
    </source>
</evidence>
<dbReference type="KEGG" id="mrtj:KHC33_14595"/>
<dbReference type="PANTHER" id="PTHR11493:SF54">
    <property type="entry name" value="ANAEROBIC SULFITE REDUCTASE SUBUNIT C"/>
    <property type="match status" value="1"/>
</dbReference>
<keyword evidence="5" id="KW-0560">Oxidoreductase</keyword>
<evidence type="ECO:0000256" key="7">
    <source>
        <dbReference type="ARBA" id="ARBA00023014"/>
    </source>
</evidence>
<evidence type="ECO:0000256" key="6">
    <source>
        <dbReference type="ARBA" id="ARBA00023004"/>
    </source>
</evidence>
<dbReference type="PRINTS" id="PR00397">
    <property type="entry name" value="SIROHAEM"/>
</dbReference>
<dbReference type="InterPro" id="IPR005117">
    <property type="entry name" value="NiRdtase/SiRdtase_haem-b_fer"/>
</dbReference>
<dbReference type="Gene3D" id="3.30.413.10">
    <property type="entry name" value="Sulfite Reductase Hemoprotein, domain 1"/>
    <property type="match status" value="1"/>
</dbReference>
<dbReference type="EMBL" id="CP075546">
    <property type="protein sequence ID" value="QVV88534.1"/>
    <property type="molecule type" value="Genomic_DNA"/>
</dbReference>
<evidence type="ECO:0000313" key="10">
    <source>
        <dbReference type="Proteomes" id="UP000680656"/>
    </source>
</evidence>
<evidence type="ECO:0000259" key="8">
    <source>
        <dbReference type="PROSITE" id="PS51379"/>
    </source>
</evidence>
<feature type="domain" description="4Fe-4S ferredoxin-type" evidence="8">
    <location>
        <begin position="183"/>
        <end position="212"/>
    </location>
</feature>
<feature type="domain" description="4Fe-4S ferredoxin-type" evidence="8">
    <location>
        <begin position="154"/>
        <end position="182"/>
    </location>
</feature>
<dbReference type="GO" id="GO:0016491">
    <property type="term" value="F:oxidoreductase activity"/>
    <property type="evidence" value="ECO:0007669"/>
    <property type="project" value="UniProtKB-KW"/>
</dbReference>
<dbReference type="Pfam" id="PF00037">
    <property type="entry name" value="Fer4"/>
    <property type="match status" value="2"/>
</dbReference>
<dbReference type="GO" id="GO:0020037">
    <property type="term" value="F:heme binding"/>
    <property type="evidence" value="ECO:0007669"/>
    <property type="project" value="InterPro"/>
</dbReference>
<sequence>MRKVPLYEKGGIINEYGGEFCTIRLRIPAGLITVDQMEGVVHIARKFNTQVHLTTRQTIELVHVLPASLDLIAADLEANGTPVGAEKAEIVNITACPGTDRCRFAMMDSISLARTLDERFFGKEMPVKFRIAVSSCPNSCVSERLNEIGITGVVRPYRIPGTCTGCGTCVQYCREKAIAIKNGQIKLDDDLCVHCGMCIQSCPFHIIKADPAAYHITIGGKRGRHPRVGYHVVTVKTPETVIKVVELVVKWVYRKAWSDSLLPDQLDILDFESFKKELVAGLDEDEMVTGY</sequence>
<evidence type="ECO:0000313" key="9">
    <source>
        <dbReference type="EMBL" id="QVV88534.1"/>
    </source>
</evidence>
<keyword evidence="4" id="KW-0479">Metal-binding</keyword>
<dbReference type="Gene3D" id="3.30.70.20">
    <property type="match status" value="1"/>
</dbReference>
<dbReference type="SUPFAM" id="SSF55124">
    <property type="entry name" value="Nitrite/Sulfite reductase N-terminal domain-like"/>
    <property type="match status" value="1"/>
</dbReference>
<evidence type="ECO:0000256" key="4">
    <source>
        <dbReference type="ARBA" id="ARBA00022723"/>
    </source>
</evidence>
<protein>
    <submittedName>
        <fullName evidence="9">4Fe-4S binding protein</fullName>
    </submittedName>
</protein>
<reference evidence="9 10" key="1">
    <citation type="submission" date="2021-05" db="EMBL/GenBank/DDBJ databases">
        <title>A novel Methanospirillum isolate from a pyrite-forming mixed culture.</title>
        <authorList>
            <person name="Bunk B."/>
            <person name="Sproer C."/>
            <person name="Spring S."/>
            <person name="Pester M."/>
        </authorList>
    </citation>
    <scope>NUCLEOTIDE SEQUENCE [LARGE SCALE GENOMIC DNA]</scope>
    <source>
        <strain evidence="9 10">J.3.6.1-F.2.7.3</strain>
    </source>
</reference>
<dbReference type="PROSITE" id="PS00198">
    <property type="entry name" value="4FE4S_FER_1"/>
    <property type="match status" value="1"/>
</dbReference>
<evidence type="ECO:0000256" key="1">
    <source>
        <dbReference type="ARBA" id="ARBA00010429"/>
    </source>
</evidence>